<dbReference type="EMBL" id="CAJVPV010042234">
    <property type="protein sequence ID" value="CAG8763632.1"/>
    <property type="molecule type" value="Genomic_DNA"/>
</dbReference>
<dbReference type="InterPro" id="IPR046347">
    <property type="entry name" value="bZIP_sf"/>
</dbReference>
<dbReference type="PROSITE" id="PS00036">
    <property type="entry name" value="BZIP_BASIC"/>
    <property type="match status" value="1"/>
</dbReference>
<dbReference type="Proteomes" id="UP000789342">
    <property type="component" value="Unassembled WGS sequence"/>
</dbReference>
<feature type="compositionally biased region" description="Low complexity" evidence="3">
    <location>
        <begin position="94"/>
        <end position="105"/>
    </location>
</feature>
<sequence>MDPFFTATGNFNVSDVFSIGDPTLPWDFTTIEDNIEAQKLLVAAIAHNQQYRFDDDQKRKLEMLEDIAQQTPSKANHNLNIASVPHPELSAETGSVQSVSGNGQSEQPSEPQKKKPGRKPLTNTPSSKRKAQNRAAQRAFRERKERYVKELETKIEELESLSAK</sequence>
<feature type="non-terminal residue" evidence="5">
    <location>
        <position position="1"/>
    </location>
</feature>
<dbReference type="InterPro" id="IPR050936">
    <property type="entry name" value="AP-1-like"/>
</dbReference>
<dbReference type="OrthoDB" id="2593073at2759"/>
<name>A0A9N9J4R4_9GLOM</name>
<evidence type="ECO:0000313" key="5">
    <source>
        <dbReference type="EMBL" id="CAG8763632.1"/>
    </source>
</evidence>
<evidence type="ECO:0000256" key="1">
    <source>
        <dbReference type="ARBA" id="ARBA00004123"/>
    </source>
</evidence>
<comment type="caution">
    <text evidence="5">The sequence shown here is derived from an EMBL/GenBank/DDBJ whole genome shotgun (WGS) entry which is preliminary data.</text>
</comment>
<evidence type="ECO:0000256" key="3">
    <source>
        <dbReference type="SAM" id="MobiDB-lite"/>
    </source>
</evidence>
<feature type="compositionally biased region" description="Polar residues" evidence="3">
    <location>
        <begin position="69"/>
        <end position="81"/>
    </location>
</feature>
<keyword evidence="2" id="KW-0539">Nucleus</keyword>
<feature type="domain" description="BZIP" evidence="4">
    <location>
        <begin position="123"/>
        <end position="164"/>
    </location>
</feature>
<dbReference type="PROSITE" id="PS50217">
    <property type="entry name" value="BZIP"/>
    <property type="match status" value="1"/>
</dbReference>
<dbReference type="GO" id="GO:0090575">
    <property type="term" value="C:RNA polymerase II transcription regulator complex"/>
    <property type="evidence" value="ECO:0007669"/>
    <property type="project" value="TreeGrafter"/>
</dbReference>
<organism evidence="5 6">
    <name type="scientific">Acaulospora morrowiae</name>
    <dbReference type="NCBI Taxonomy" id="94023"/>
    <lineage>
        <taxon>Eukaryota</taxon>
        <taxon>Fungi</taxon>
        <taxon>Fungi incertae sedis</taxon>
        <taxon>Mucoromycota</taxon>
        <taxon>Glomeromycotina</taxon>
        <taxon>Glomeromycetes</taxon>
        <taxon>Diversisporales</taxon>
        <taxon>Acaulosporaceae</taxon>
        <taxon>Acaulospora</taxon>
    </lineage>
</organism>
<dbReference type="CDD" id="cd14688">
    <property type="entry name" value="bZIP_YAP"/>
    <property type="match status" value="1"/>
</dbReference>
<dbReference type="Gene3D" id="1.20.5.170">
    <property type="match status" value="1"/>
</dbReference>
<dbReference type="InterPro" id="IPR004827">
    <property type="entry name" value="bZIP"/>
</dbReference>
<accession>A0A9N9J4R4</accession>
<dbReference type="Pfam" id="PF00170">
    <property type="entry name" value="bZIP_1"/>
    <property type="match status" value="1"/>
</dbReference>
<evidence type="ECO:0000259" key="4">
    <source>
        <dbReference type="PROSITE" id="PS50217"/>
    </source>
</evidence>
<dbReference type="AlphaFoldDB" id="A0A9N9J4R4"/>
<protein>
    <submittedName>
        <fullName evidence="5">6847_t:CDS:1</fullName>
    </submittedName>
</protein>
<comment type="subcellular location">
    <subcellularLocation>
        <location evidence="1">Nucleus</location>
    </subcellularLocation>
</comment>
<dbReference type="SUPFAM" id="SSF57959">
    <property type="entry name" value="Leucine zipper domain"/>
    <property type="match status" value="1"/>
</dbReference>
<proteinExistence type="predicted"/>
<gene>
    <name evidence="5" type="ORF">AMORRO_LOCUS16106</name>
</gene>
<evidence type="ECO:0000256" key="2">
    <source>
        <dbReference type="ARBA" id="ARBA00023242"/>
    </source>
</evidence>
<dbReference type="GO" id="GO:0000976">
    <property type="term" value="F:transcription cis-regulatory region binding"/>
    <property type="evidence" value="ECO:0007669"/>
    <property type="project" value="InterPro"/>
</dbReference>
<dbReference type="PANTHER" id="PTHR40621:SF6">
    <property type="entry name" value="AP-1-LIKE TRANSCRIPTION FACTOR YAP1-RELATED"/>
    <property type="match status" value="1"/>
</dbReference>
<evidence type="ECO:0000313" key="6">
    <source>
        <dbReference type="Proteomes" id="UP000789342"/>
    </source>
</evidence>
<reference evidence="5" key="1">
    <citation type="submission" date="2021-06" db="EMBL/GenBank/DDBJ databases">
        <authorList>
            <person name="Kallberg Y."/>
            <person name="Tangrot J."/>
            <person name="Rosling A."/>
        </authorList>
    </citation>
    <scope>NUCLEOTIDE SEQUENCE</scope>
    <source>
        <strain evidence="5">CL551</strain>
    </source>
</reference>
<dbReference type="PANTHER" id="PTHR40621">
    <property type="entry name" value="TRANSCRIPTION FACTOR KAPC-RELATED"/>
    <property type="match status" value="1"/>
</dbReference>
<feature type="region of interest" description="Disordered" evidence="3">
    <location>
        <begin position="69"/>
        <end position="147"/>
    </location>
</feature>
<keyword evidence="6" id="KW-1185">Reference proteome</keyword>
<dbReference type="GO" id="GO:0001228">
    <property type="term" value="F:DNA-binding transcription activator activity, RNA polymerase II-specific"/>
    <property type="evidence" value="ECO:0007669"/>
    <property type="project" value="TreeGrafter"/>
</dbReference>